<dbReference type="RefSeq" id="WP_305516666.1">
    <property type="nucleotide sequence ID" value="NZ_JAUPEV010000003.1"/>
</dbReference>
<feature type="signal peptide" evidence="8">
    <location>
        <begin position="1"/>
        <end position="19"/>
    </location>
</feature>
<evidence type="ECO:0000313" key="9">
    <source>
        <dbReference type="EMBL" id="MDO7252821.1"/>
    </source>
</evidence>
<dbReference type="SUPFAM" id="SSF56954">
    <property type="entry name" value="Outer membrane efflux proteins (OEP)"/>
    <property type="match status" value="1"/>
</dbReference>
<reference evidence="9" key="2">
    <citation type="submission" date="2023-07" db="EMBL/GenBank/DDBJ databases">
        <authorList>
            <person name="Aydin F."/>
            <person name="Tarhane S."/>
            <person name="Saticioglu I.B."/>
            <person name="Karakaya E."/>
            <person name="Abay S."/>
            <person name="Guran O."/>
            <person name="Bozkurt E."/>
            <person name="Uzum N."/>
            <person name="Olgun K."/>
            <person name="Jablonski D."/>
        </authorList>
    </citation>
    <scope>NUCLEOTIDE SEQUENCE</scope>
    <source>
        <strain evidence="9">Faydin-H75</strain>
    </source>
</reference>
<dbReference type="GO" id="GO:0009279">
    <property type="term" value="C:cell outer membrane"/>
    <property type="evidence" value="ECO:0007669"/>
    <property type="project" value="UniProtKB-SubCell"/>
</dbReference>
<dbReference type="Proteomes" id="UP001177258">
    <property type="component" value="Unassembled WGS sequence"/>
</dbReference>
<keyword evidence="12" id="KW-1185">Reference proteome</keyword>
<evidence type="ECO:0000256" key="3">
    <source>
        <dbReference type="ARBA" id="ARBA00022448"/>
    </source>
</evidence>
<keyword evidence="3" id="KW-0813">Transport</keyword>
<dbReference type="EMBL" id="JAUPEV010000003">
    <property type="protein sequence ID" value="MDO7252821.1"/>
    <property type="molecule type" value="Genomic_DNA"/>
</dbReference>
<evidence type="ECO:0000256" key="7">
    <source>
        <dbReference type="ARBA" id="ARBA00023237"/>
    </source>
</evidence>
<evidence type="ECO:0000256" key="4">
    <source>
        <dbReference type="ARBA" id="ARBA00022452"/>
    </source>
</evidence>
<dbReference type="Proteomes" id="UP001240777">
    <property type="component" value="Unassembled WGS sequence"/>
</dbReference>
<comment type="similarity">
    <text evidence="2">Belongs to the outer membrane factor (OMF) (TC 1.B.17) family.</text>
</comment>
<keyword evidence="8" id="KW-0732">Signal</keyword>
<evidence type="ECO:0000313" key="11">
    <source>
        <dbReference type="Proteomes" id="UP001177258"/>
    </source>
</evidence>
<dbReference type="PANTHER" id="PTHR30026">
    <property type="entry name" value="OUTER MEMBRANE PROTEIN TOLC"/>
    <property type="match status" value="1"/>
</dbReference>
<feature type="chain" id="PRO_5041640044" evidence="8">
    <location>
        <begin position="20"/>
        <end position="453"/>
    </location>
</feature>
<evidence type="ECO:0000256" key="5">
    <source>
        <dbReference type="ARBA" id="ARBA00022692"/>
    </source>
</evidence>
<keyword evidence="7" id="KW-0998">Cell outer membrane</keyword>
<evidence type="ECO:0000256" key="2">
    <source>
        <dbReference type="ARBA" id="ARBA00007613"/>
    </source>
</evidence>
<keyword evidence="4" id="KW-1134">Transmembrane beta strand</keyword>
<dbReference type="GO" id="GO:0015288">
    <property type="term" value="F:porin activity"/>
    <property type="evidence" value="ECO:0007669"/>
    <property type="project" value="TreeGrafter"/>
</dbReference>
<evidence type="ECO:0000256" key="1">
    <source>
        <dbReference type="ARBA" id="ARBA00004442"/>
    </source>
</evidence>
<dbReference type="Gene3D" id="1.20.1600.10">
    <property type="entry name" value="Outer membrane efflux proteins (OEP)"/>
    <property type="match status" value="1"/>
</dbReference>
<organism evidence="10 11">
    <name type="scientific">Helicobacter cappadocius</name>
    <dbReference type="NCBI Taxonomy" id="3063998"/>
    <lineage>
        <taxon>Bacteria</taxon>
        <taxon>Pseudomonadati</taxon>
        <taxon>Campylobacterota</taxon>
        <taxon>Epsilonproteobacteria</taxon>
        <taxon>Campylobacterales</taxon>
        <taxon>Helicobacteraceae</taxon>
        <taxon>Helicobacter</taxon>
    </lineage>
</organism>
<dbReference type="PANTHER" id="PTHR30026:SF20">
    <property type="entry name" value="OUTER MEMBRANE PROTEIN TOLC"/>
    <property type="match status" value="1"/>
</dbReference>
<dbReference type="AlphaFoldDB" id="A0AA90SSH3"/>
<dbReference type="GO" id="GO:1990281">
    <property type="term" value="C:efflux pump complex"/>
    <property type="evidence" value="ECO:0007669"/>
    <property type="project" value="TreeGrafter"/>
</dbReference>
<comment type="caution">
    <text evidence="10">The sequence shown here is derived from an EMBL/GenBank/DDBJ whole genome shotgun (WGS) entry which is preliminary data.</text>
</comment>
<evidence type="ECO:0000313" key="12">
    <source>
        <dbReference type="Proteomes" id="UP001240777"/>
    </source>
</evidence>
<comment type="subcellular location">
    <subcellularLocation>
        <location evidence="1">Cell outer membrane</location>
    </subcellularLocation>
</comment>
<reference evidence="9 11" key="3">
    <citation type="journal article" date="2024" name="Syst. Appl. Microbiol.">
        <title>Helicobacter cappadocius sp. nov., from lizards: The first psychrotrophic Helicobacter species.</title>
        <authorList>
            <person name="Aydin F."/>
            <person name="Tarhane S."/>
            <person name="Karakaya E."/>
            <person name="Abay S."/>
            <person name="Kayman T."/>
            <person name="Guran O."/>
            <person name="Bozkurt E."/>
            <person name="Uzum N."/>
            <person name="Avci A."/>
            <person name="Olgun K."/>
            <person name="Jablonski D."/>
            <person name="Guran C."/>
            <person name="Burcin Saticioglu I."/>
        </authorList>
    </citation>
    <scope>NUCLEOTIDE SEQUENCE [LARGE SCALE GENOMIC DNA]</scope>
    <source>
        <strain evidence="9">Faydin-H75</strain>
        <strain evidence="11">faydin-H76</strain>
    </source>
</reference>
<keyword evidence="5" id="KW-0812">Transmembrane</keyword>
<name>A0AA90SSH3_9HELI</name>
<dbReference type="Pfam" id="PF02321">
    <property type="entry name" value="OEP"/>
    <property type="match status" value="1"/>
</dbReference>
<gene>
    <name evidence="9" type="ORF">Q5I04_02695</name>
    <name evidence="10" type="ORF">Q5I06_03625</name>
</gene>
<accession>A0AA90SSH3</accession>
<sequence>MRYISVFVLAILSFSNLFGDDTQNSQNDKTLDLSVTSNYKDASIYSEIQKMSSNSSHSIGLQDLLKGADTNYSLQSKMLTVEQSKKNHTIAQISFLPTLNLDYTFQNNNRDTIQYKNYNTQTFDAKLNLDLFSGFSTVNSIKEKSATYRSSVADMEYTRQNIYLQVIQQYYQYFDNLSQLLSLKRKLEQINSDISRVSKLYEQGLTTIDDLESLKAQGSLSEYQISDIKLSIEQNKLMLEYLTNLNFDALKRDDIANPVYEIKERKDLISLKEQINASIYQNKQLNYYPTVSFFDTYTYNIQLPQYILANPLLAPTFPQGQNILGLTVSLKLFDDVGLTLQKQYMKLGQLANEKNLLYKQAEQKKDEKLYRKSLEIAKAKIASSEASLKSATISYLNIKKKYDAQLVNFTDYLQALSTKFDAEATYNASLNNYELQKANYIFYSGQKIQDYIK</sequence>
<reference evidence="10 12" key="1">
    <citation type="submission" date="2023-07" db="EMBL/GenBank/DDBJ databases">
        <title>Unpublished Manusciprt.</title>
        <authorList>
            <person name="Aydin F."/>
            <person name="Tarhane S."/>
            <person name="Saticioglu I.B."/>
            <person name="Karakaya E."/>
            <person name="Abay S."/>
            <person name="Guran O."/>
            <person name="Bozkurt E."/>
            <person name="Uzum N."/>
            <person name="Olgun K."/>
            <person name="Jablonski D."/>
        </authorList>
    </citation>
    <scope>NUCLEOTIDE SEQUENCE</scope>
    <source>
        <strain evidence="12">faydin-H75</strain>
        <strain evidence="10">Faydin-H76</strain>
    </source>
</reference>
<keyword evidence="6" id="KW-0472">Membrane</keyword>
<evidence type="ECO:0000256" key="8">
    <source>
        <dbReference type="SAM" id="SignalP"/>
    </source>
</evidence>
<dbReference type="EMBL" id="JAUYZK010000004">
    <property type="protein sequence ID" value="MDP2538864.1"/>
    <property type="molecule type" value="Genomic_DNA"/>
</dbReference>
<dbReference type="InterPro" id="IPR003423">
    <property type="entry name" value="OMP_efflux"/>
</dbReference>
<evidence type="ECO:0000256" key="6">
    <source>
        <dbReference type="ARBA" id="ARBA00023136"/>
    </source>
</evidence>
<evidence type="ECO:0000313" key="10">
    <source>
        <dbReference type="EMBL" id="MDP2538864.1"/>
    </source>
</evidence>
<dbReference type="InterPro" id="IPR051906">
    <property type="entry name" value="TolC-like"/>
</dbReference>
<proteinExistence type="inferred from homology"/>
<dbReference type="GO" id="GO:0015562">
    <property type="term" value="F:efflux transmembrane transporter activity"/>
    <property type="evidence" value="ECO:0007669"/>
    <property type="project" value="InterPro"/>
</dbReference>
<protein>
    <submittedName>
        <fullName evidence="10">TolC family protein</fullName>
    </submittedName>
</protein>